<feature type="domain" description="Yeast cell wall synthesis Kre9/Knh1-like N-terminal" evidence="3">
    <location>
        <begin position="125"/>
        <end position="167"/>
    </location>
</feature>
<sequence length="246" mass="25542">MRFNLLTILAGLTAIATAQNPFLYNPGDLTNITAGSSFDIKWAPSTGTQDTVTILLRQGNPDQLVTVLTIAGMLLLSHVSSKANLLFFLPRMADSNLVLAATLSSLRVREKKVVQGIEADKPQASIVNTGSYTWAVPSTLVNGPLYTFEIRDDLNNDLANYSNTFSISSTNTVSSIVAAPVSTITTNGHVTTVYAVATQSVTSATGTSTATGSAVSGSATAKSEGMRNVKLGGAMLGVVAGVVVAL</sequence>
<feature type="signal peptide" evidence="2">
    <location>
        <begin position="1"/>
        <end position="18"/>
    </location>
</feature>
<name>A0A1L7WN66_9HELO</name>
<dbReference type="OrthoDB" id="2260257at2759"/>
<dbReference type="PANTHER" id="PTHR40633:SF1">
    <property type="entry name" value="GPI ANCHORED SERINE-THREONINE RICH PROTEIN (AFU_ORTHOLOGUE AFUA_1G03630)"/>
    <property type="match status" value="1"/>
</dbReference>
<accession>A0A1L7WN66</accession>
<dbReference type="STRING" id="576137.A0A1L7WN66"/>
<dbReference type="InterPro" id="IPR052982">
    <property type="entry name" value="SRP1/TIP1-like"/>
</dbReference>
<evidence type="ECO:0000259" key="3">
    <source>
        <dbReference type="Pfam" id="PF10342"/>
    </source>
</evidence>
<dbReference type="AlphaFoldDB" id="A0A1L7WN66"/>
<keyword evidence="1 2" id="KW-0732">Signal</keyword>
<dbReference type="Pfam" id="PF10342">
    <property type="entry name" value="Kre9_KNH"/>
    <property type="match status" value="2"/>
</dbReference>
<evidence type="ECO:0000313" key="4">
    <source>
        <dbReference type="EMBL" id="CZR54224.1"/>
    </source>
</evidence>
<feature type="chain" id="PRO_5012905497" description="Yeast cell wall synthesis Kre9/Knh1-like N-terminal domain-containing protein" evidence="2">
    <location>
        <begin position="19"/>
        <end position="246"/>
    </location>
</feature>
<organism evidence="4 5">
    <name type="scientific">Phialocephala subalpina</name>
    <dbReference type="NCBI Taxonomy" id="576137"/>
    <lineage>
        <taxon>Eukaryota</taxon>
        <taxon>Fungi</taxon>
        <taxon>Dikarya</taxon>
        <taxon>Ascomycota</taxon>
        <taxon>Pezizomycotina</taxon>
        <taxon>Leotiomycetes</taxon>
        <taxon>Helotiales</taxon>
        <taxon>Mollisiaceae</taxon>
        <taxon>Phialocephala</taxon>
        <taxon>Phialocephala fortinii species complex</taxon>
    </lineage>
</organism>
<gene>
    <name evidence="4" type="ORF">PAC_04107</name>
</gene>
<reference evidence="4 5" key="1">
    <citation type="submission" date="2016-03" db="EMBL/GenBank/DDBJ databases">
        <authorList>
            <person name="Ploux O."/>
        </authorList>
    </citation>
    <scope>NUCLEOTIDE SEQUENCE [LARGE SCALE GENOMIC DNA]</scope>
    <source>
        <strain evidence="4 5">UAMH 11012</strain>
    </source>
</reference>
<dbReference type="EMBL" id="FJOG01000004">
    <property type="protein sequence ID" value="CZR54224.1"/>
    <property type="molecule type" value="Genomic_DNA"/>
</dbReference>
<dbReference type="InterPro" id="IPR018466">
    <property type="entry name" value="Kre9/Knh1-like_N"/>
</dbReference>
<evidence type="ECO:0000256" key="1">
    <source>
        <dbReference type="ARBA" id="ARBA00022729"/>
    </source>
</evidence>
<evidence type="ECO:0000313" key="5">
    <source>
        <dbReference type="Proteomes" id="UP000184330"/>
    </source>
</evidence>
<protein>
    <recommendedName>
        <fullName evidence="3">Yeast cell wall synthesis Kre9/Knh1-like N-terminal domain-containing protein</fullName>
    </recommendedName>
</protein>
<dbReference type="Proteomes" id="UP000184330">
    <property type="component" value="Unassembled WGS sequence"/>
</dbReference>
<keyword evidence="5" id="KW-1185">Reference proteome</keyword>
<proteinExistence type="predicted"/>
<evidence type="ECO:0000256" key="2">
    <source>
        <dbReference type="SAM" id="SignalP"/>
    </source>
</evidence>
<dbReference type="PANTHER" id="PTHR40633">
    <property type="entry name" value="MATRIX PROTEIN, PUTATIVE (AFU_ORTHOLOGUE AFUA_8G05410)-RELATED"/>
    <property type="match status" value="1"/>
</dbReference>
<feature type="domain" description="Yeast cell wall synthesis Kre9/Knh1-like N-terminal" evidence="3">
    <location>
        <begin position="26"/>
        <end position="71"/>
    </location>
</feature>